<dbReference type="VEuPathDB" id="VectorBase:LDEU012152"/>
<proteinExistence type="predicted"/>
<name>A0A443RWZ9_9ACAR</name>
<dbReference type="Gene3D" id="3.40.50.1000">
    <property type="entry name" value="HAD superfamily/HAD-like"/>
    <property type="match status" value="1"/>
</dbReference>
<comment type="caution">
    <text evidence="1">The sequence shown here is derived from an EMBL/GenBank/DDBJ whole genome shotgun (WGS) entry which is preliminary data.</text>
</comment>
<protein>
    <submittedName>
        <fullName evidence="1">Pseudouridine-5'-phosphatase-like protein</fullName>
    </submittedName>
</protein>
<reference evidence="1 2" key="1">
    <citation type="journal article" date="2018" name="Gigascience">
        <title>Genomes of trombidid mites reveal novel predicted allergens and laterally-transferred genes associated with secondary metabolism.</title>
        <authorList>
            <person name="Dong X."/>
            <person name="Chaisiri K."/>
            <person name="Xia D."/>
            <person name="Armstrong S.D."/>
            <person name="Fang Y."/>
            <person name="Donnelly M.J."/>
            <person name="Kadowaki T."/>
            <person name="McGarry J.W."/>
            <person name="Darby A.C."/>
            <person name="Makepeace B.L."/>
        </authorList>
    </citation>
    <scope>NUCLEOTIDE SEQUENCE [LARGE SCALE GENOMIC DNA]</scope>
    <source>
        <strain evidence="1">UoL-UT</strain>
    </source>
</reference>
<dbReference type="STRING" id="299467.A0A443RWZ9"/>
<dbReference type="OrthoDB" id="40579at2759"/>
<organism evidence="1 2">
    <name type="scientific">Leptotrombidium deliense</name>
    <dbReference type="NCBI Taxonomy" id="299467"/>
    <lineage>
        <taxon>Eukaryota</taxon>
        <taxon>Metazoa</taxon>
        <taxon>Ecdysozoa</taxon>
        <taxon>Arthropoda</taxon>
        <taxon>Chelicerata</taxon>
        <taxon>Arachnida</taxon>
        <taxon>Acari</taxon>
        <taxon>Acariformes</taxon>
        <taxon>Trombidiformes</taxon>
        <taxon>Prostigmata</taxon>
        <taxon>Anystina</taxon>
        <taxon>Parasitengona</taxon>
        <taxon>Trombiculoidea</taxon>
        <taxon>Trombiculidae</taxon>
        <taxon>Leptotrombidium</taxon>
    </lineage>
</organism>
<dbReference type="AlphaFoldDB" id="A0A443RWZ9"/>
<dbReference type="Proteomes" id="UP000288716">
    <property type="component" value="Unassembled WGS sequence"/>
</dbReference>
<evidence type="ECO:0000313" key="2">
    <source>
        <dbReference type="Proteomes" id="UP000288716"/>
    </source>
</evidence>
<dbReference type="EMBL" id="NCKV01021867">
    <property type="protein sequence ID" value="RWS19887.1"/>
    <property type="molecule type" value="Genomic_DNA"/>
</dbReference>
<dbReference type="PANTHER" id="PTHR18901:SF38">
    <property type="entry name" value="PSEUDOURIDINE-5'-PHOSPHATASE"/>
    <property type="match status" value="1"/>
</dbReference>
<sequence>PKNVLVFEDSLDGVTSAIAAGAQCVMIPDYRVDNGNATTEATVVIKSLNDFDPIPFGLPPFHQFSKSKMNFKQIKH</sequence>
<dbReference type="GO" id="GO:0016791">
    <property type="term" value="F:phosphatase activity"/>
    <property type="evidence" value="ECO:0007669"/>
    <property type="project" value="TreeGrafter"/>
</dbReference>
<accession>A0A443RWZ9</accession>
<dbReference type="SUPFAM" id="SSF56784">
    <property type="entry name" value="HAD-like"/>
    <property type="match status" value="1"/>
</dbReference>
<gene>
    <name evidence="1" type="ORF">B4U80_01990</name>
</gene>
<evidence type="ECO:0000313" key="1">
    <source>
        <dbReference type="EMBL" id="RWS19887.1"/>
    </source>
</evidence>
<feature type="non-terminal residue" evidence="1">
    <location>
        <position position="1"/>
    </location>
</feature>
<dbReference type="InterPro" id="IPR036412">
    <property type="entry name" value="HAD-like_sf"/>
</dbReference>
<keyword evidence="2" id="KW-1185">Reference proteome</keyword>
<dbReference type="InterPro" id="IPR023214">
    <property type="entry name" value="HAD_sf"/>
</dbReference>
<dbReference type="PANTHER" id="PTHR18901">
    <property type="entry name" value="2-DEOXYGLUCOSE-6-PHOSPHATE PHOSPHATASE 2"/>
    <property type="match status" value="1"/>
</dbReference>